<dbReference type="Gene3D" id="3.40.710.10">
    <property type="entry name" value="DD-peptidase/beta-lactamase superfamily"/>
    <property type="match status" value="1"/>
</dbReference>
<proteinExistence type="predicted"/>
<keyword evidence="2" id="KW-0732">Signal</keyword>
<sequence>MRWLAIAAFLFVAPCAAGYLPPPGDDWAKHAPAREGFDVAKLQAAIDFAKAHEYKLSPELDGVIDQRDLRLIQPLQYAGEPFNTPIGPLAPHAPLSGIILRHGYIVAEWGDTAAADMTNSISKTFLSAVAGVAFDRHMIPDVHAPVIDLVQPSPDFLLPHNRSITWDMMLRQTSGWIGTMWGKPWWADRPGKQAWDELAKGPPEPGKEWKYSDVRVNALALALTHVWKRPLPDVLSETVMEPIGASKTWHWEGYENSYTQIGGKRVKVVSGGGHWGGGMFISGRDLARLGLLALNKGAWGKKRILSEQWIAMARTPTGPNPGYGYMNWFLNTDGRTYPAAPKDSVTFIGNGTNMVYVDYQHDLVAVVRWIDDKQRPEFVRLLNEAIAR</sequence>
<dbReference type="PANTHER" id="PTHR43283:SF11">
    <property type="entry name" value="BETA-LACTAMASE-RELATED DOMAIN-CONTAINING PROTEIN"/>
    <property type="match status" value="1"/>
</dbReference>
<dbReference type="InterPro" id="IPR001466">
    <property type="entry name" value="Beta-lactam-related"/>
</dbReference>
<dbReference type="EMBL" id="JAASRM010000001">
    <property type="protein sequence ID" value="NIK89901.1"/>
    <property type="molecule type" value="Genomic_DNA"/>
</dbReference>
<dbReference type="InterPro" id="IPR050789">
    <property type="entry name" value="Diverse_Enzym_Activities"/>
</dbReference>
<feature type="domain" description="Beta-lactamase-related" evidence="3">
    <location>
        <begin position="120"/>
        <end position="367"/>
    </location>
</feature>
<dbReference type="RefSeq" id="WP_167083985.1">
    <property type="nucleotide sequence ID" value="NZ_BAAADC010000001.1"/>
</dbReference>
<name>A0A846N3T6_9PROT</name>
<evidence type="ECO:0000313" key="5">
    <source>
        <dbReference type="Proteomes" id="UP000570514"/>
    </source>
</evidence>
<evidence type="ECO:0000256" key="2">
    <source>
        <dbReference type="SAM" id="SignalP"/>
    </source>
</evidence>
<dbReference type="AlphaFoldDB" id="A0A846N3T6"/>
<organism evidence="4 5">
    <name type="scientific">Rhizomicrobium palustre</name>
    <dbReference type="NCBI Taxonomy" id="189966"/>
    <lineage>
        <taxon>Bacteria</taxon>
        <taxon>Pseudomonadati</taxon>
        <taxon>Pseudomonadota</taxon>
        <taxon>Alphaproteobacteria</taxon>
        <taxon>Micropepsales</taxon>
        <taxon>Micropepsaceae</taxon>
        <taxon>Rhizomicrobium</taxon>
    </lineage>
</organism>
<feature type="signal peptide" evidence="2">
    <location>
        <begin position="1"/>
        <end position="17"/>
    </location>
</feature>
<dbReference type="PANTHER" id="PTHR43283">
    <property type="entry name" value="BETA-LACTAMASE-RELATED"/>
    <property type="match status" value="1"/>
</dbReference>
<dbReference type="SUPFAM" id="SSF56601">
    <property type="entry name" value="beta-lactamase/transpeptidase-like"/>
    <property type="match status" value="1"/>
</dbReference>
<evidence type="ECO:0000313" key="4">
    <source>
        <dbReference type="EMBL" id="NIK89901.1"/>
    </source>
</evidence>
<evidence type="ECO:0000256" key="1">
    <source>
        <dbReference type="ARBA" id="ARBA00022801"/>
    </source>
</evidence>
<dbReference type="GO" id="GO:0016787">
    <property type="term" value="F:hydrolase activity"/>
    <property type="evidence" value="ECO:0007669"/>
    <property type="project" value="UniProtKB-KW"/>
</dbReference>
<protein>
    <recommendedName>
        <fullName evidence="3">Beta-lactamase-related domain-containing protein</fullName>
    </recommendedName>
</protein>
<dbReference type="Proteomes" id="UP000570514">
    <property type="component" value="Unassembled WGS sequence"/>
</dbReference>
<keyword evidence="5" id="KW-1185">Reference proteome</keyword>
<feature type="chain" id="PRO_5033004398" description="Beta-lactamase-related domain-containing protein" evidence="2">
    <location>
        <begin position="18"/>
        <end position="388"/>
    </location>
</feature>
<keyword evidence="1" id="KW-0378">Hydrolase</keyword>
<gene>
    <name evidence="4" type="ORF">FHS83_003219</name>
</gene>
<accession>A0A846N3T6</accession>
<evidence type="ECO:0000259" key="3">
    <source>
        <dbReference type="Pfam" id="PF00144"/>
    </source>
</evidence>
<dbReference type="Pfam" id="PF00144">
    <property type="entry name" value="Beta-lactamase"/>
    <property type="match status" value="1"/>
</dbReference>
<reference evidence="4 5" key="1">
    <citation type="submission" date="2020-03" db="EMBL/GenBank/DDBJ databases">
        <title>Genomic Encyclopedia of Type Strains, Phase IV (KMG-IV): sequencing the most valuable type-strain genomes for metagenomic binning, comparative biology and taxonomic classification.</title>
        <authorList>
            <person name="Goeker M."/>
        </authorList>
    </citation>
    <scope>NUCLEOTIDE SEQUENCE [LARGE SCALE GENOMIC DNA]</scope>
    <source>
        <strain evidence="4 5">DSM 19867</strain>
    </source>
</reference>
<comment type="caution">
    <text evidence="4">The sequence shown here is derived from an EMBL/GenBank/DDBJ whole genome shotgun (WGS) entry which is preliminary data.</text>
</comment>
<dbReference type="InterPro" id="IPR012338">
    <property type="entry name" value="Beta-lactam/transpept-like"/>
</dbReference>